<protein>
    <submittedName>
        <fullName evidence="1">Uncharacterized protein</fullName>
    </submittedName>
</protein>
<sequence length="87" mass="10071">MYRYFLSAVPLMVYWYCYGYGSANSSDSTARSRQCEPCDWSNFICEHQSELSRGRSTTLYPYSWNRMVLHIALVIDDGSMAQFGICL</sequence>
<evidence type="ECO:0000313" key="1">
    <source>
        <dbReference type="EMBL" id="KZT35923.1"/>
    </source>
</evidence>
<organism evidence="1 2">
    <name type="scientific">Sistotremastrum suecicum HHB10207 ss-3</name>
    <dbReference type="NCBI Taxonomy" id="1314776"/>
    <lineage>
        <taxon>Eukaryota</taxon>
        <taxon>Fungi</taxon>
        <taxon>Dikarya</taxon>
        <taxon>Basidiomycota</taxon>
        <taxon>Agaricomycotina</taxon>
        <taxon>Agaricomycetes</taxon>
        <taxon>Sistotremastrales</taxon>
        <taxon>Sistotremastraceae</taxon>
        <taxon>Sistotremastrum</taxon>
    </lineage>
</organism>
<proteinExistence type="predicted"/>
<keyword evidence="2" id="KW-1185">Reference proteome</keyword>
<reference evidence="1 2" key="1">
    <citation type="journal article" date="2016" name="Mol. Biol. Evol.">
        <title>Comparative Genomics of Early-Diverging Mushroom-Forming Fungi Provides Insights into the Origins of Lignocellulose Decay Capabilities.</title>
        <authorList>
            <person name="Nagy L.G."/>
            <person name="Riley R."/>
            <person name="Tritt A."/>
            <person name="Adam C."/>
            <person name="Daum C."/>
            <person name="Floudas D."/>
            <person name="Sun H."/>
            <person name="Yadav J.S."/>
            <person name="Pangilinan J."/>
            <person name="Larsson K.H."/>
            <person name="Matsuura K."/>
            <person name="Barry K."/>
            <person name="Labutti K."/>
            <person name="Kuo R."/>
            <person name="Ohm R.A."/>
            <person name="Bhattacharya S.S."/>
            <person name="Shirouzu T."/>
            <person name="Yoshinaga Y."/>
            <person name="Martin F.M."/>
            <person name="Grigoriev I.V."/>
            <person name="Hibbett D.S."/>
        </authorList>
    </citation>
    <scope>NUCLEOTIDE SEQUENCE [LARGE SCALE GENOMIC DNA]</scope>
    <source>
        <strain evidence="1 2">HHB10207 ss-3</strain>
    </source>
</reference>
<name>A0A166B1V2_9AGAM</name>
<dbReference type="AlphaFoldDB" id="A0A166B1V2"/>
<dbReference type="EMBL" id="KV428123">
    <property type="protein sequence ID" value="KZT35923.1"/>
    <property type="molecule type" value="Genomic_DNA"/>
</dbReference>
<dbReference type="Proteomes" id="UP000076798">
    <property type="component" value="Unassembled WGS sequence"/>
</dbReference>
<accession>A0A166B1V2</accession>
<gene>
    <name evidence="1" type="ORF">SISSUDRAFT_1050645</name>
</gene>
<evidence type="ECO:0000313" key="2">
    <source>
        <dbReference type="Proteomes" id="UP000076798"/>
    </source>
</evidence>